<sequence length="50" mass="5643">MLNEIIKTAEELNTAALHYRQSGNMDGVRELAKVHAVSKKQTEEFIQGSR</sequence>
<proteinExistence type="predicted"/>
<reference evidence="1 2" key="1">
    <citation type="submission" date="2019-07" db="EMBL/GenBank/DDBJ databases">
        <authorList>
            <person name="Hibberd C M."/>
            <person name="Gehrig L. J."/>
            <person name="Chang H.-W."/>
            <person name="Venkatesh S."/>
        </authorList>
    </citation>
    <scope>NUCLEOTIDE SEQUENCE [LARGE SCALE GENOMIC DNA]</scope>
    <source>
        <strain evidence="1">Ruminococcus_obeum_SSTS_Bg7063</strain>
    </source>
</reference>
<accession>A0A564TQ25</accession>
<evidence type="ECO:0000313" key="2">
    <source>
        <dbReference type="Proteomes" id="UP000409147"/>
    </source>
</evidence>
<gene>
    <name evidence="1" type="ORF">ROSSTS7063_01889</name>
</gene>
<name>A0A564TQ25_9FIRM</name>
<dbReference type="RefSeq" id="WP_181977555.1">
    <property type="nucleotide sequence ID" value="NZ_CABHNB010000028.1"/>
</dbReference>
<evidence type="ECO:0000313" key="1">
    <source>
        <dbReference type="EMBL" id="VUX09349.1"/>
    </source>
</evidence>
<dbReference type="AlphaFoldDB" id="A0A564TQ25"/>
<protein>
    <submittedName>
        <fullName evidence="1">Uncharacterized protein</fullName>
    </submittedName>
</protein>
<organism evidence="1 2">
    <name type="scientific">Blautia obeum</name>
    <dbReference type="NCBI Taxonomy" id="40520"/>
    <lineage>
        <taxon>Bacteria</taxon>
        <taxon>Bacillati</taxon>
        <taxon>Bacillota</taxon>
        <taxon>Clostridia</taxon>
        <taxon>Lachnospirales</taxon>
        <taxon>Lachnospiraceae</taxon>
        <taxon>Blautia</taxon>
    </lineage>
</organism>
<keyword evidence="2" id="KW-1185">Reference proteome</keyword>
<dbReference type="Proteomes" id="UP000409147">
    <property type="component" value="Unassembled WGS sequence"/>
</dbReference>
<dbReference type="EMBL" id="CABHNB010000028">
    <property type="protein sequence ID" value="VUX09349.1"/>
    <property type="molecule type" value="Genomic_DNA"/>
</dbReference>